<gene>
    <name evidence="9" type="ORF">MNEG_12722</name>
</gene>
<evidence type="ECO:0000256" key="5">
    <source>
        <dbReference type="ARBA" id="ARBA00022989"/>
    </source>
</evidence>
<dbReference type="SUPFAM" id="SSF90123">
    <property type="entry name" value="ABC transporter transmembrane region"/>
    <property type="match status" value="1"/>
</dbReference>
<name>A0A0D2KHI1_9CHLO</name>
<proteinExistence type="predicted"/>
<accession>A0A0D2KHI1</accession>
<organism evidence="9 10">
    <name type="scientific">Monoraphidium neglectum</name>
    <dbReference type="NCBI Taxonomy" id="145388"/>
    <lineage>
        <taxon>Eukaryota</taxon>
        <taxon>Viridiplantae</taxon>
        <taxon>Chlorophyta</taxon>
        <taxon>core chlorophytes</taxon>
        <taxon>Chlorophyceae</taxon>
        <taxon>CS clade</taxon>
        <taxon>Sphaeropleales</taxon>
        <taxon>Selenastraceae</taxon>
        <taxon>Monoraphidium</taxon>
    </lineage>
</organism>
<keyword evidence="10" id="KW-1185">Reference proteome</keyword>
<dbReference type="PROSITE" id="PS50929">
    <property type="entry name" value="ABC_TM1F"/>
    <property type="match status" value="1"/>
</dbReference>
<feature type="transmembrane region" description="Helical" evidence="7">
    <location>
        <begin position="227"/>
        <end position="246"/>
    </location>
</feature>
<feature type="transmembrane region" description="Helical" evidence="7">
    <location>
        <begin position="151"/>
        <end position="173"/>
    </location>
</feature>
<dbReference type="InterPro" id="IPR011527">
    <property type="entry name" value="ABC1_TM_dom"/>
</dbReference>
<dbReference type="GO" id="GO:0016020">
    <property type="term" value="C:membrane"/>
    <property type="evidence" value="ECO:0007669"/>
    <property type="project" value="InterPro"/>
</dbReference>
<keyword evidence="2 7" id="KW-0812">Transmembrane</keyword>
<evidence type="ECO:0000313" key="9">
    <source>
        <dbReference type="EMBL" id="KIY95238.1"/>
    </source>
</evidence>
<protein>
    <recommendedName>
        <fullName evidence="8">ABC transmembrane type-1 domain-containing protein</fullName>
    </recommendedName>
</protein>
<keyword evidence="1" id="KW-0813">Transport</keyword>
<evidence type="ECO:0000256" key="1">
    <source>
        <dbReference type="ARBA" id="ARBA00022448"/>
    </source>
</evidence>
<evidence type="ECO:0000256" key="7">
    <source>
        <dbReference type="SAM" id="Phobius"/>
    </source>
</evidence>
<dbReference type="EMBL" id="KK103616">
    <property type="protein sequence ID" value="KIY95238.1"/>
    <property type="molecule type" value="Genomic_DNA"/>
</dbReference>
<feature type="transmembrane region" description="Helical" evidence="7">
    <location>
        <begin position="100"/>
        <end position="121"/>
    </location>
</feature>
<sequence>MGIDKTSAGPAAPAQEPRASLPATLALRDSVLFLWCGRLVKAARRGGKLDAACAGAVLPLGATCEIDDQLSNGPSWVSAADPPPAPVSTRSVFLHHGRWIALRMALAALVLGLRLAVPLMLRGFVSFLADYEHSTIRAQAAGTAAPMWRGWLWAAGLVLMSLAAIVADALSTWNTQAHSNVLRMQLGAALSAKALRLSASGFAARFGAGRLLNGFSSDARRVAEFNMLLEFLWTAPLATVAAYTMIATEIGPIEALAGIAVYILALPLVFWWSHLISRMRAASAAAADERLRLLGECLSGVAAVKALKAEGEIERRVMEARAREMRALRWIARLKALNYSLQEAARLCARGCLWNAENMK</sequence>
<keyword evidence="5 7" id="KW-1133">Transmembrane helix</keyword>
<dbReference type="KEGG" id="mng:MNEG_12722"/>
<keyword evidence="3" id="KW-0547">Nucleotide-binding</keyword>
<keyword evidence="6 7" id="KW-0472">Membrane</keyword>
<feature type="domain" description="ABC transmembrane type-1" evidence="8">
    <location>
        <begin position="104"/>
        <end position="349"/>
    </location>
</feature>
<evidence type="ECO:0000313" key="10">
    <source>
        <dbReference type="Proteomes" id="UP000054498"/>
    </source>
</evidence>
<dbReference type="AlphaFoldDB" id="A0A0D2KHI1"/>
<evidence type="ECO:0000256" key="3">
    <source>
        <dbReference type="ARBA" id="ARBA00022741"/>
    </source>
</evidence>
<evidence type="ECO:0000256" key="4">
    <source>
        <dbReference type="ARBA" id="ARBA00022840"/>
    </source>
</evidence>
<feature type="transmembrane region" description="Helical" evidence="7">
    <location>
        <begin position="252"/>
        <end position="272"/>
    </location>
</feature>
<dbReference type="Pfam" id="PF00664">
    <property type="entry name" value="ABC_membrane"/>
    <property type="match status" value="1"/>
</dbReference>
<dbReference type="STRING" id="145388.A0A0D2KHI1"/>
<dbReference type="InterPro" id="IPR036640">
    <property type="entry name" value="ABC1_TM_sf"/>
</dbReference>
<dbReference type="PANTHER" id="PTHR24223">
    <property type="entry name" value="ATP-BINDING CASSETTE SUB-FAMILY C"/>
    <property type="match status" value="1"/>
</dbReference>
<dbReference type="RefSeq" id="XP_013894258.1">
    <property type="nucleotide sequence ID" value="XM_014038804.1"/>
</dbReference>
<keyword evidence="4" id="KW-0067">ATP-binding</keyword>
<dbReference type="GO" id="GO:0140359">
    <property type="term" value="F:ABC-type transporter activity"/>
    <property type="evidence" value="ECO:0007669"/>
    <property type="project" value="InterPro"/>
</dbReference>
<dbReference type="Proteomes" id="UP000054498">
    <property type="component" value="Unassembled WGS sequence"/>
</dbReference>
<evidence type="ECO:0000259" key="8">
    <source>
        <dbReference type="PROSITE" id="PS50929"/>
    </source>
</evidence>
<dbReference type="Gene3D" id="1.20.1560.10">
    <property type="entry name" value="ABC transporter type 1, transmembrane domain"/>
    <property type="match status" value="1"/>
</dbReference>
<evidence type="ECO:0000256" key="6">
    <source>
        <dbReference type="ARBA" id="ARBA00023136"/>
    </source>
</evidence>
<dbReference type="GO" id="GO:0005524">
    <property type="term" value="F:ATP binding"/>
    <property type="evidence" value="ECO:0007669"/>
    <property type="project" value="UniProtKB-KW"/>
</dbReference>
<dbReference type="InterPro" id="IPR050173">
    <property type="entry name" value="ABC_transporter_C-like"/>
</dbReference>
<evidence type="ECO:0000256" key="2">
    <source>
        <dbReference type="ARBA" id="ARBA00022692"/>
    </source>
</evidence>
<dbReference type="GeneID" id="25730113"/>
<reference evidence="9 10" key="1">
    <citation type="journal article" date="2013" name="BMC Genomics">
        <title>Reconstruction of the lipid metabolism for the microalga Monoraphidium neglectum from its genome sequence reveals characteristics suitable for biofuel production.</title>
        <authorList>
            <person name="Bogen C."/>
            <person name="Al-Dilaimi A."/>
            <person name="Albersmeier A."/>
            <person name="Wichmann J."/>
            <person name="Grundmann M."/>
            <person name="Rupp O."/>
            <person name="Lauersen K.J."/>
            <person name="Blifernez-Klassen O."/>
            <person name="Kalinowski J."/>
            <person name="Goesmann A."/>
            <person name="Mussgnug J.H."/>
            <person name="Kruse O."/>
        </authorList>
    </citation>
    <scope>NUCLEOTIDE SEQUENCE [LARGE SCALE GENOMIC DNA]</scope>
    <source>
        <strain evidence="9 10">SAG 48.87</strain>
    </source>
</reference>